<reference evidence="2" key="1">
    <citation type="journal article" date="2014" name="Proc. Natl. Acad. Sci. U.S.A.">
        <title>Extensive sampling of basidiomycete genomes demonstrates inadequacy of the white-rot/brown-rot paradigm for wood decay fungi.</title>
        <authorList>
            <person name="Riley R."/>
            <person name="Salamov A.A."/>
            <person name="Brown D.W."/>
            <person name="Nagy L.G."/>
            <person name="Floudas D."/>
            <person name="Held B.W."/>
            <person name="Levasseur A."/>
            <person name="Lombard V."/>
            <person name="Morin E."/>
            <person name="Otillar R."/>
            <person name="Lindquist E.A."/>
            <person name="Sun H."/>
            <person name="LaButti K.M."/>
            <person name="Schmutz J."/>
            <person name="Jabbour D."/>
            <person name="Luo H."/>
            <person name="Baker S.E."/>
            <person name="Pisabarro A.G."/>
            <person name="Walton J.D."/>
            <person name="Blanchette R.A."/>
            <person name="Henrissat B."/>
            <person name="Martin F."/>
            <person name="Cullen D."/>
            <person name="Hibbett D.S."/>
            <person name="Grigoriev I.V."/>
        </authorList>
    </citation>
    <scope>NUCLEOTIDE SEQUENCE [LARGE SCALE GENOMIC DNA]</scope>
    <source>
        <strain evidence="2">FD-172 SS1</strain>
    </source>
</reference>
<name>A0A067M357_BOTB1</name>
<dbReference type="EMBL" id="KL198144">
    <property type="protein sequence ID" value="KDQ06287.1"/>
    <property type="molecule type" value="Genomic_DNA"/>
</dbReference>
<dbReference type="InParanoid" id="A0A067M357"/>
<keyword evidence="2" id="KW-1185">Reference proteome</keyword>
<protein>
    <submittedName>
        <fullName evidence="1">Uncharacterized protein</fullName>
    </submittedName>
</protein>
<sequence>MSSTLFSENMERLSSIKAAVLIRCPATFISALRITPTSHLCPLLKSLYVEDHNFGNVSLSSVALSRTAEAPATHGRVKLDRLSVRVYERLNPEWESREDLEQLPLKIDIEEDNPEEADQGHYEYEYYGGGDDMDYNPYDDPNVDPLTLWWP</sequence>
<proteinExistence type="predicted"/>
<evidence type="ECO:0000313" key="2">
    <source>
        <dbReference type="Proteomes" id="UP000027195"/>
    </source>
</evidence>
<dbReference type="HOGENOM" id="CLU_1731155_0_0_1"/>
<organism evidence="1 2">
    <name type="scientific">Botryobasidium botryosum (strain FD-172 SS1)</name>
    <dbReference type="NCBI Taxonomy" id="930990"/>
    <lineage>
        <taxon>Eukaryota</taxon>
        <taxon>Fungi</taxon>
        <taxon>Dikarya</taxon>
        <taxon>Basidiomycota</taxon>
        <taxon>Agaricomycotina</taxon>
        <taxon>Agaricomycetes</taxon>
        <taxon>Cantharellales</taxon>
        <taxon>Botryobasidiaceae</taxon>
        <taxon>Botryobasidium</taxon>
    </lineage>
</organism>
<dbReference type="AlphaFoldDB" id="A0A067M357"/>
<dbReference type="Proteomes" id="UP000027195">
    <property type="component" value="Unassembled WGS sequence"/>
</dbReference>
<gene>
    <name evidence="1" type="ORF">BOTBODRAFT_181746</name>
</gene>
<evidence type="ECO:0000313" key="1">
    <source>
        <dbReference type="EMBL" id="KDQ06287.1"/>
    </source>
</evidence>
<accession>A0A067M357</accession>